<dbReference type="VEuPathDB" id="FungiDB:sscle_11g086320"/>
<protein>
    <submittedName>
        <fullName evidence="2">Uncharacterized protein</fullName>
    </submittedName>
</protein>
<evidence type="ECO:0000313" key="2">
    <source>
        <dbReference type="EMBL" id="APA13862.1"/>
    </source>
</evidence>
<dbReference type="PANTHER" id="PTHR42095">
    <property type="entry name" value="YALI0C12166P"/>
    <property type="match status" value="1"/>
</dbReference>
<feature type="compositionally biased region" description="Low complexity" evidence="1">
    <location>
        <begin position="27"/>
        <end position="38"/>
    </location>
</feature>
<proteinExistence type="predicted"/>
<sequence length="213" mass="22919">MPPPTQQSRPFFSNFLAAFRSSQLSSTPIISNTSSSSHQKPHTHSHSHSHSHSQSTPSQPRQISTSTKPNATSNAIRGIDRTLTNSNSGSSPIGSYDSSPSPGASSYLHQNQNASSNPNTTNPTSPPTSSGSNMNQAGNGNSSYAHANKYGRFKTSADRRGSDSSSEGFRDVIGKEKWYIGGRTQGGEERYFQLGVVRRRRSGGEMSLDRLSL</sequence>
<feature type="compositionally biased region" description="Basic and acidic residues" evidence="1">
    <location>
        <begin position="155"/>
        <end position="169"/>
    </location>
</feature>
<feature type="compositionally biased region" description="Low complexity" evidence="1">
    <location>
        <begin position="115"/>
        <end position="133"/>
    </location>
</feature>
<dbReference type="Proteomes" id="UP000177798">
    <property type="component" value="Chromosome 11"/>
</dbReference>
<feature type="region of interest" description="Disordered" evidence="1">
    <location>
        <begin position="27"/>
        <end position="169"/>
    </location>
</feature>
<evidence type="ECO:0000256" key="1">
    <source>
        <dbReference type="SAM" id="MobiDB-lite"/>
    </source>
</evidence>
<dbReference type="EMBL" id="CP017824">
    <property type="protein sequence ID" value="APA13862.1"/>
    <property type="molecule type" value="Genomic_DNA"/>
</dbReference>
<evidence type="ECO:0000313" key="3">
    <source>
        <dbReference type="Proteomes" id="UP000177798"/>
    </source>
</evidence>
<feature type="compositionally biased region" description="Basic residues" evidence="1">
    <location>
        <begin position="39"/>
        <end position="51"/>
    </location>
</feature>
<dbReference type="RefSeq" id="XP_001585113.1">
    <property type="nucleotide sequence ID" value="XM_001585063.1"/>
</dbReference>
<feature type="compositionally biased region" description="Low complexity" evidence="1">
    <location>
        <begin position="86"/>
        <end position="107"/>
    </location>
</feature>
<gene>
    <name evidence="2" type="ORF">sscle_11g086320</name>
</gene>
<accession>A0A1D9QGD2</accession>
<dbReference type="KEGG" id="ssl:SS1G_13973"/>
<dbReference type="OMA" id="APSHHYH"/>
<dbReference type="OrthoDB" id="4207123at2759"/>
<feature type="compositionally biased region" description="Polar residues" evidence="1">
    <location>
        <begin position="61"/>
        <end position="75"/>
    </location>
</feature>
<feature type="compositionally biased region" description="Polar residues" evidence="1">
    <location>
        <begin position="134"/>
        <end position="145"/>
    </location>
</feature>
<reference evidence="3" key="1">
    <citation type="journal article" date="2017" name="Genome Biol. Evol.">
        <title>The complete genome sequence of the phytopathogenic fungus Sclerotinia sclerotiorum reveals insights into the genome architecture of broad host range pathogens.</title>
        <authorList>
            <person name="Derbyshire M."/>
            <person name="Denton-Giles M."/>
            <person name="Hegedus D."/>
            <person name="Seifbarghy S."/>
            <person name="Rollins J."/>
            <person name="van Kan J."/>
            <person name="Seidl M.F."/>
            <person name="Faino L."/>
            <person name="Mbengue M."/>
            <person name="Navaud O."/>
            <person name="Raffaele S."/>
            <person name="Hammond-Kosack K."/>
            <person name="Heard S."/>
            <person name="Oliver R."/>
        </authorList>
    </citation>
    <scope>NUCLEOTIDE SEQUENCE [LARGE SCALE GENOMIC DNA]</scope>
    <source>
        <strain evidence="3">ATCC 18683 / 1980 / Ss-1</strain>
    </source>
</reference>
<name>A0A1D9QGD2_SCLS1</name>
<organism evidence="2 3">
    <name type="scientific">Sclerotinia sclerotiorum (strain ATCC 18683 / 1980 / Ss-1)</name>
    <name type="common">White mold</name>
    <name type="synonym">Whetzelinia sclerotiorum</name>
    <dbReference type="NCBI Taxonomy" id="665079"/>
    <lineage>
        <taxon>Eukaryota</taxon>
        <taxon>Fungi</taxon>
        <taxon>Dikarya</taxon>
        <taxon>Ascomycota</taxon>
        <taxon>Pezizomycotina</taxon>
        <taxon>Leotiomycetes</taxon>
        <taxon>Helotiales</taxon>
        <taxon>Sclerotiniaceae</taxon>
        <taxon>Sclerotinia</taxon>
    </lineage>
</organism>
<dbReference type="AlphaFoldDB" id="A0A1D9QGD2"/>
<dbReference type="PANTHER" id="PTHR42095:SF1">
    <property type="entry name" value="YALI0C12166P"/>
    <property type="match status" value="1"/>
</dbReference>